<dbReference type="AGR" id="FB:FBgn0029157"/>
<dbReference type="OrthoDB" id="5779068at2759"/>
<dbReference type="UCSC" id="CG6238-RA">
    <property type="organism name" value="d. melanogaster"/>
</dbReference>
<sequence length="103" mass="12055">MQELPTNKRFIVYTSSSCLVSVPVPSMCHSHHNSHVLPNKHCPPFLPDLYLQPYPHDPLLPLLLGGVQEVIRHMEHRLPRPRPKSSHLEHLYFLPFIRPHIYK</sequence>
<name>Q8SWW1_DROME</name>
<evidence type="ECO:0000313" key="2">
    <source>
        <dbReference type="FlyBase" id="FBgn0029157"/>
    </source>
</evidence>
<protein>
    <submittedName>
        <fullName evidence="1">LD29816p</fullName>
    </submittedName>
</protein>
<evidence type="ECO:0000313" key="1">
    <source>
        <dbReference type="EMBL" id="AAM11371.1"/>
    </source>
</evidence>
<proteinExistence type="evidence at transcript level"/>
<organism evidence="1">
    <name type="scientific">Drosophila melanogaster</name>
    <name type="common">Fruit fly</name>
    <dbReference type="NCBI Taxonomy" id="7227"/>
    <lineage>
        <taxon>Eukaryota</taxon>
        <taxon>Metazoa</taxon>
        <taxon>Ecdysozoa</taxon>
        <taxon>Arthropoda</taxon>
        <taxon>Hexapoda</taxon>
        <taxon>Insecta</taxon>
        <taxon>Pterygota</taxon>
        <taxon>Neoptera</taxon>
        <taxon>Endopterygota</taxon>
        <taxon>Diptera</taxon>
        <taxon>Brachycera</taxon>
        <taxon>Muscomorpha</taxon>
        <taxon>Ephydroidea</taxon>
        <taxon>Drosophilidae</taxon>
        <taxon>Drosophila</taxon>
        <taxon>Sophophora</taxon>
    </lineage>
</organism>
<dbReference type="FlyBase" id="FBgn0029157">
    <property type="gene designation" value="ssh"/>
</dbReference>
<dbReference type="AlphaFoldDB" id="Q8SWW1"/>
<reference evidence="1" key="1">
    <citation type="submission" date="2002-04" db="EMBL/GenBank/DDBJ databases">
        <authorList>
            <person name="Stapleton M."/>
            <person name="Brokstein P."/>
            <person name="Hong L."/>
            <person name="Agbayani A."/>
            <person name="Carlson J."/>
            <person name="Champe M."/>
            <person name="Chavez C."/>
            <person name="Dorsett V."/>
            <person name="Dresnek D."/>
            <person name="Farfan D."/>
            <person name="Frise E."/>
            <person name="George R."/>
            <person name="Gonzalez M."/>
            <person name="Guarin H."/>
            <person name="Kronmiller B."/>
            <person name="Li P."/>
            <person name="Liao G."/>
            <person name="Miranda A."/>
            <person name="Mungall C.J."/>
            <person name="Nunoo J."/>
            <person name="Pacleb J."/>
            <person name="Paragas V."/>
            <person name="Park S."/>
            <person name="Patel S."/>
            <person name="Phouanenavong S."/>
            <person name="Wan K."/>
            <person name="Yu C."/>
            <person name="Lewis S.E."/>
            <person name="Rubin G.M."/>
            <person name="Celniker S."/>
        </authorList>
    </citation>
    <scope>NUCLEOTIDE SEQUENCE</scope>
    <source>
        <strain evidence="1">Berkeley</strain>
    </source>
</reference>
<dbReference type="EMBL" id="AY095043">
    <property type="protein sequence ID" value="AAM11371.1"/>
    <property type="molecule type" value="mRNA"/>
</dbReference>
<accession>Q8SWW1</accession>
<gene>
    <name evidence="1 2" type="primary">ssh</name>
    <name evidence="2" type="ORF">CG6238</name>
</gene>